<evidence type="ECO:0000313" key="8">
    <source>
        <dbReference type="EMBL" id="TLX64941.1"/>
    </source>
</evidence>
<feature type="transmembrane region" description="Helical" evidence="7">
    <location>
        <begin position="9"/>
        <end position="25"/>
    </location>
</feature>
<feature type="transmembrane region" description="Helical" evidence="7">
    <location>
        <begin position="66"/>
        <end position="86"/>
    </location>
</feature>
<dbReference type="InterPro" id="IPR032808">
    <property type="entry name" value="DoxX"/>
</dbReference>
<dbReference type="Pfam" id="PF07681">
    <property type="entry name" value="DoxX"/>
    <property type="match status" value="1"/>
</dbReference>
<evidence type="ECO:0000256" key="4">
    <source>
        <dbReference type="ARBA" id="ARBA00022692"/>
    </source>
</evidence>
<keyword evidence="9" id="KW-1185">Reference proteome</keyword>
<evidence type="ECO:0000256" key="3">
    <source>
        <dbReference type="ARBA" id="ARBA00022475"/>
    </source>
</evidence>
<evidence type="ECO:0000256" key="6">
    <source>
        <dbReference type="ARBA" id="ARBA00023136"/>
    </source>
</evidence>
<name>A0A5R9QI69_9GAMM</name>
<dbReference type="RefSeq" id="WP_138406661.1">
    <property type="nucleotide sequence ID" value="NZ_QLAE01000002.1"/>
</dbReference>
<organism evidence="8 9">
    <name type="scientific">Stutzerimonas nosocomialis</name>
    <dbReference type="NCBI Taxonomy" id="1056496"/>
    <lineage>
        <taxon>Bacteria</taxon>
        <taxon>Pseudomonadati</taxon>
        <taxon>Pseudomonadota</taxon>
        <taxon>Gammaproteobacteria</taxon>
        <taxon>Pseudomonadales</taxon>
        <taxon>Pseudomonadaceae</taxon>
        <taxon>Stutzerimonas</taxon>
    </lineage>
</organism>
<keyword evidence="5 7" id="KW-1133">Transmembrane helix</keyword>
<dbReference type="Proteomes" id="UP000306753">
    <property type="component" value="Unassembled WGS sequence"/>
</dbReference>
<keyword evidence="4 7" id="KW-0812">Transmembrane</keyword>
<accession>A0A5R9QI69</accession>
<comment type="similarity">
    <text evidence="2">Belongs to the DoxX family.</text>
</comment>
<comment type="caution">
    <text evidence="8">The sequence shown here is derived from an EMBL/GenBank/DDBJ whole genome shotgun (WGS) entry which is preliminary data.</text>
</comment>
<evidence type="ECO:0000313" key="9">
    <source>
        <dbReference type="Proteomes" id="UP000306753"/>
    </source>
</evidence>
<dbReference type="PANTHER" id="PTHR33452:SF1">
    <property type="entry name" value="INNER MEMBRANE PROTEIN YPHA-RELATED"/>
    <property type="match status" value="1"/>
</dbReference>
<sequence length="133" mass="13658">MNTEDTGKLVLRVALGLLILLHGIFKLQHGVGAIAGMLTGHGLPGVFAYGVYVGEVVAPALMIAGFYTRIAALVVAINMIVALALAHANELFALNAMGGSAIELQAMFLFAAVAVALLGAGRFSVGGLHGRFN</sequence>
<evidence type="ECO:0000256" key="2">
    <source>
        <dbReference type="ARBA" id="ARBA00006679"/>
    </source>
</evidence>
<dbReference type="EMBL" id="QLAG01000003">
    <property type="protein sequence ID" value="TLX64941.1"/>
    <property type="molecule type" value="Genomic_DNA"/>
</dbReference>
<protein>
    <submittedName>
        <fullName evidence="8">GntR family transcriptional regulator</fullName>
    </submittedName>
</protein>
<evidence type="ECO:0000256" key="7">
    <source>
        <dbReference type="SAM" id="Phobius"/>
    </source>
</evidence>
<dbReference type="OrthoDB" id="280866at2"/>
<evidence type="ECO:0000256" key="5">
    <source>
        <dbReference type="ARBA" id="ARBA00022989"/>
    </source>
</evidence>
<dbReference type="InterPro" id="IPR051907">
    <property type="entry name" value="DoxX-like_oxidoreductase"/>
</dbReference>
<gene>
    <name evidence="8" type="ORF">DN820_03625</name>
</gene>
<keyword evidence="6 7" id="KW-0472">Membrane</keyword>
<keyword evidence="3" id="KW-1003">Cell membrane</keyword>
<dbReference type="PANTHER" id="PTHR33452">
    <property type="entry name" value="OXIDOREDUCTASE CATD-RELATED"/>
    <property type="match status" value="1"/>
</dbReference>
<comment type="subcellular location">
    <subcellularLocation>
        <location evidence="1">Cell membrane</location>
        <topology evidence="1">Multi-pass membrane protein</topology>
    </subcellularLocation>
</comment>
<feature type="transmembrane region" description="Helical" evidence="7">
    <location>
        <begin position="106"/>
        <end position="125"/>
    </location>
</feature>
<reference evidence="8 9" key="1">
    <citation type="journal article" date="2017" name="Eur. J. Clin. Microbiol. Infect. Dis.">
        <title>Uncommonly isolated clinical Pseudomonas: identification and phylogenetic assignation.</title>
        <authorList>
            <person name="Mulet M."/>
            <person name="Gomila M."/>
            <person name="Ramirez A."/>
            <person name="Cardew S."/>
            <person name="Moore E.R."/>
            <person name="Lalucat J."/>
            <person name="Garcia-Valdes E."/>
        </authorList>
    </citation>
    <scope>NUCLEOTIDE SEQUENCE [LARGE SCALE GENOMIC DNA]</scope>
    <source>
        <strain evidence="8 9">SD129</strain>
    </source>
</reference>
<dbReference type="GO" id="GO:0005886">
    <property type="term" value="C:plasma membrane"/>
    <property type="evidence" value="ECO:0007669"/>
    <property type="project" value="UniProtKB-SubCell"/>
</dbReference>
<dbReference type="AlphaFoldDB" id="A0A5R9QI69"/>
<proteinExistence type="inferred from homology"/>
<evidence type="ECO:0000256" key="1">
    <source>
        <dbReference type="ARBA" id="ARBA00004651"/>
    </source>
</evidence>